<feature type="region of interest" description="Disordered" evidence="1">
    <location>
        <begin position="67"/>
        <end position="99"/>
    </location>
</feature>
<reference evidence="2" key="2">
    <citation type="submission" date="2020-09" db="EMBL/GenBank/DDBJ databases">
        <authorList>
            <person name="Sun Q."/>
            <person name="Ohkuma M."/>
        </authorList>
    </citation>
    <scope>NUCLEOTIDE SEQUENCE</scope>
    <source>
        <strain evidence="2">JCM 4346</strain>
    </source>
</reference>
<dbReference type="AlphaFoldDB" id="A0A918CLK8"/>
<evidence type="ECO:0000313" key="2">
    <source>
        <dbReference type="EMBL" id="GGR30992.1"/>
    </source>
</evidence>
<comment type="caution">
    <text evidence="2">The sequence shown here is derived from an EMBL/GenBank/DDBJ whole genome shotgun (WGS) entry which is preliminary data.</text>
</comment>
<organism evidence="2 3">
    <name type="scientific">Streptomyces aurantiogriseus</name>
    <dbReference type="NCBI Taxonomy" id="66870"/>
    <lineage>
        <taxon>Bacteria</taxon>
        <taxon>Bacillati</taxon>
        <taxon>Actinomycetota</taxon>
        <taxon>Actinomycetes</taxon>
        <taxon>Kitasatosporales</taxon>
        <taxon>Streptomycetaceae</taxon>
        <taxon>Streptomyces</taxon>
    </lineage>
</organism>
<gene>
    <name evidence="2" type="ORF">GCM10010251_53870</name>
</gene>
<feature type="region of interest" description="Disordered" evidence="1">
    <location>
        <begin position="1"/>
        <end position="24"/>
    </location>
</feature>
<keyword evidence="3" id="KW-1185">Reference proteome</keyword>
<dbReference type="EMBL" id="BMSX01000013">
    <property type="protein sequence ID" value="GGR30992.1"/>
    <property type="molecule type" value="Genomic_DNA"/>
</dbReference>
<evidence type="ECO:0000256" key="1">
    <source>
        <dbReference type="SAM" id="MobiDB-lite"/>
    </source>
</evidence>
<name>A0A918CLK8_9ACTN</name>
<protein>
    <submittedName>
        <fullName evidence="2">Uncharacterized protein</fullName>
    </submittedName>
</protein>
<feature type="compositionally biased region" description="Basic residues" evidence="1">
    <location>
        <begin position="88"/>
        <end position="99"/>
    </location>
</feature>
<feature type="compositionally biased region" description="Polar residues" evidence="1">
    <location>
        <begin position="68"/>
        <end position="83"/>
    </location>
</feature>
<dbReference type="Proteomes" id="UP000658320">
    <property type="component" value="Unassembled WGS sequence"/>
</dbReference>
<accession>A0A918CLK8</accession>
<sequence>MRDAHALRLIPHAGPSRDSDQVQTVRVRPDARLRAAADPLGERQVPARHAIDRDENVVAGWMKVVRRSCSSPTAPPVTSTRENPTLRPPRRGRRWGSGP</sequence>
<reference evidence="2" key="1">
    <citation type="journal article" date="2014" name="Int. J. Syst. Evol. Microbiol.">
        <title>Complete genome sequence of Corynebacterium casei LMG S-19264T (=DSM 44701T), isolated from a smear-ripened cheese.</title>
        <authorList>
            <consortium name="US DOE Joint Genome Institute (JGI-PGF)"/>
            <person name="Walter F."/>
            <person name="Albersmeier A."/>
            <person name="Kalinowski J."/>
            <person name="Ruckert C."/>
        </authorList>
    </citation>
    <scope>NUCLEOTIDE SEQUENCE</scope>
    <source>
        <strain evidence="2">JCM 4346</strain>
    </source>
</reference>
<proteinExistence type="predicted"/>
<evidence type="ECO:0000313" key="3">
    <source>
        <dbReference type="Proteomes" id="UP000658320"/>
    </source>
</evidence>